<dbReference type="RefSeq" id="WP_367875616.1">
    <property type="nucleotide sequence ID" value="NZ_WJYN01000004.1"/>
</dbReference>
<evidence type="ECO:0000313" key="2">
    <source>
        <dbReference type="EMBL" id="MRS99712.1"/>
    </source>
</evidence>
<dbReference type="NCBIfam" id="NF047595">
    <property type="entry name" value="IS66_ISRel24_TnpA"/>
    <property type="match status" value="1"/>
</dbReference>
<dbReference type="Pfam" id="PF01527">
    <property type="entry name" value="HTH_Tnp_1"/>
    <property type="match status" value="1"/>
</dbReference>
<feature type="region of interest" description="Disordered" evidence="1">
    <location>
        <begin position="1"/>
        <end position="20"/>
    </location>
</feature>
<reference evidence="2 3" key="1">
    <citation type="submission" date="2019-11" db="EMBL/GenBank/DDBJ databases">
        <title>Phenotypic characterization of an OXA-22 and OXA-60 co-producing Ralstonia pickettii clinical strain.</title>
        <authorList>
            <person name="He F."/>
        </authorList>
    </citation>
    <scope>NUCLEOTIDE SEQUENCE [LARGE SCALE GENOMIC DNA]</scope>
    <source>
        <strain evidence="2 3">PSLESD1</strain>
    </source>
</reference>
<dbReference type="InterPro" id="IPR002514">
    <property type="entry name" value="Transposase_8"/>
</dbReference>
<evidence type="ECO:0000256" key="1">
    <source>
        <dbReference type="SAM" id="MobiDB-lite"/>
    </source>
</evidence>
<proteinExistence type="predicted"/>
<comment type="caution">
    <text evidence="2">The sequence shown here is derived from an EMBL/GenBank/DDBJ whole genome shotgun (WGS) entry which is preliminary data.</text>
</comment>
<dbReference type="GO" id="GO:0003677">
    <property type="term" value="F:DNA binding"/>
    <property type="evidence" value="ECO:0007669"/>
    <property type="project" value="InterPro"/>
</dbReference>
<name>A0A7X2HND2_RALPI</name>
<evidence type="ECO:0000313" key="3">
    <source>
        <dbReference type="Proteomes" id="UP000441032"/>
    </source>
</evidence>
<protein>
    <submittedName>
        <fullName evidence="2">Transposase</fullName>
    </submittedName>
</protein>
<dbReference type="Proteomes" id="UP000441032">
    <property type="component" value="Unassembled WGS sequence"/>
</dbReference>
<dbReference type="EMBL" id="WJYN01000004">
    <property type="protein sequence ID" value="MRS99712.1"/>
    <property type="molecule type" value="Genomic_DNA"/>
</dbReference>
<gene>
    <name evidence="2" type="ORF">GJQ57_13760</name>
</gene>
<accession>A0A7X2HND2</accession>
<dbReference type="SUPFAM" id="SSF46689">
    <property type="entry name" value="Homeodomain-like"/>
    <property type="match status" value="1"/>
</dbReference>
<organism evidence="2 3">
    <name type="scientific">Ralstonia pickettii</name>
    <name type="common">Burkholderia pickettii</name>
    <dbReference type="NCBI Taxonomy" id="329"/>
    <lineage>
        <taxon>Bacteria</taxon>
        <taxon>Pseudomonadati</taxon>
        <taxon>Pseudomonadota</taxon>
        <taxon>Betaproteobacteria</taxon>
        <taxon>Burkholderiales</taxon>
        <taxon>Burkholderiaceae</taxon>
        <taxon>Ralstonia</taxon>
    </lineage>
</organism>
<sequence>MGTTVATEAPKRSSRKGIPNHPLEFRRQLAKLACEPGVSVARLAMEHGLNPNLVFKWRRALRAGEYDPVGLLPVTVESPVQEIGQSASAPVDSAVPAGAIEISVGNTRVRIEGSPDEGTLLLVLRMLRSTSGSAA</sequence>
<dbReference type="GO" id="GO:0004803">
    <property type="term" value="F:transposase activity"/>
    <property type="evidence" value="ECO:0007669"/>
    <property type="project" value="InterPro"/>
</dbReference>
<dbReference type="AlphaFoldDB" id="A0A7X2HND2"/>
<dbReference type="InterPro" id="IPR009057">
    <property type="entry name" value="Homeodomain-like_sf"/>
</dbReference>
<dbReference type="GO" id="GO:0006313">
    <property type="term" value="P:DNA transposition"/>
    <property type="evidence" value="ECO:0007669"/>
    <property type="project" value="InterPro"/>
</dbReference>